<sequence>MDTDVEGSLNKFVCLLYGDTISQNVDECRYNLFKAGKCSDEALPPNTECLKNHIARTNYQAASWNGCLTSILLLPSPVGNGWELDGDQQLKVLWMTSPSAPESVLEFVQCRCKGGCKTQRYSCLKSGALRCARAHSAVILPQPTVRNQMMTMTTMKMMMKICLIQKNR</sequence>
<dbReference type="PANTHER" id="PTHR46704">
    <property type="entry name" value="CXC DOMAIN-CONTAINING PROTEIN-RELATED"/>
    <property type="match status" value="1"/>
</dbReference>
<dbReference type="OrthoDB" id="5984512at2759"/>
<dbReference type="Proteomes" id="UP000887567">
    <property type="component" value="Unplaced"/>
</dbReference>
<keyword evidence="2" id="KW-1185">Reference proteome</keyword>
<dbReference type="AlphaFoldDB" id="A0A913WYW3"/>
<dbReference type="PANTHER" id="PTHR46704:SF9">
    <property type="entry name" value="BHLH DOMAIN-CONTAINING PROTEIN"/>
    <property type="match status" value="1"/>
</dbReference>
<dbReference type="RefSeq" id="XP_020896117.1">
    <property type="nucleotide sequence ID" value="XM_021040458.2"/>
</dbReference>
<dbReference type="EnsemblMetazoa" id="XM_021040458.2">
    <property type="protein sequence ID" value="XP_020896117.1"/>
    <property type="gene ID" value="LOC110235041"/>
</dbReference>
<proteinExistence type="predicted"/>
<dbReference type="KEGG" id="epa:110235041"/>
<evidence type="ECO:0000313" key="2">
    <source>
        <dbReference type="Proteomes" id="UP000887567"/>
    </source>
</evidence>
<evidence type="ECO:0000313" key="1">
    <source>
        <dbReference type="EnsemblMetazoa" id="XP_020896117.1"/>
    </source>
</evidence>
<organism evidence="1 2">
    <name type="scientific">Exaiptasia diaphana</name>
    <name type="common">Tropical sea anemone</name>
    <name type="synonym">Aiptasia pulchella</name>
    <dbReference type="NCBI Taxonomy" id="2652724"/>
    <lineage>
        <taxon>Eukaryota</taxon>
        <taxon>Metazoa</taxon>
        <taxon>Cnidaria</taxon>
        <taxon>Anthozoa</taxon>
        <taxon>Hexacorallia</taxon>
        <taxon>Actiniaria</taxon>
        <taxon>Aiptasiidae</taxon>
        <taxon>Exaiptasia</taxon>
    </lineage>
</organism>
<reference evidence="1" key="1">
    <citation type="submission" date="2022-11" db="UniProtKB">
        <authorList>
            <consortium name="EnsemblMetazoa"/>
        </authorList>
    </citation>
    <scope>IDENTIFICATION</scope>
</reference>
<dbReference type="GeneID" id="110235041"/>
<accession>A0A913WYW3</accession>
<name>A0A913WYW3_EXADI</name>
<protein>
    <submittedName>
        <fullName evidence="1">Uncharacterized protein</fullName>
    </submittedName>
</protein>